<proteinExistence type="predicted"/>
<gene>
    <name evidence="1" type="ORF">AAT1_02014</name>
</gene>
<dbReference type="Proteomes" id="UP000221376">
    <property type="component" value="Segment"/>
</dbReference>
<evidence type="ECO:0000313" key="2">
    <source>
        <dbReference type="Proteomes" id="UP000221376"/>
    </source>
</evidence>
<name>A0A193DRT4_9CAUD</name>
<evidence type="ECO:0000313" key="1">
    <source>
        <dbReference type="EMBL" id="ANN44562.1"/>
    </source>
</evidence>
<dbReference type="EMBL" id="KU204984">
    <property type="protein sequence ID" value="ANN44562.1"/>
    <property type="molecule type" value="Genomic_DNA"/>
</dbReference>
<reference evidence="1" key="1">
    <citation type="submission" date="2016-06" db="EMBL/GenBank/DDBJ databases">
        <title>Complete Genome Sequence of Pseudomonas aeruginosa Phage AAT-1.</title>
        <authorList>
            <person name="Andrade-Dominguez A."/>
            <person name="Kolter R."/>
        </authorList>
    </citation>
    <scope>NUCLEOTIDE SEQUENCE [LARGE SCALE GENOMIC DNA]</scope>
</reference>
<accession>A0A193DRT4</accession>
<protein>
    <submittedName>
        <fullName evidence="1">Uncharacterized protein</fullName>
    </submittedName>
</protein>
<organism evidence="1 2">
    <name type="scientific">Pseudomonas phage AAT-1</name>
    <dbReference type="NCBI Taxonomy" id="1775248"/>
    <lineage>
        <taxon>Viruses</taxon>
        <taxon>Duplodnaviria</taxon>
        <taxon>Heunggongvirae</taxon>
        <taxon>Uroviricota</taxon>
        <taxon>Caudoviricetes</taxon>
        <taxon>Mesyanzhinovviridae</taxon>
        <taxon>Bradleyvirinae</taxon>
        <taxon>Pamexvirus</taxon>
        <taxon>Pamexvirus AAT1</taxon>
    </lineage>
</organism>
<keyword evidence="2" id="KW-1185">Reference proteome</keyword>
<sequence>MIPSSRYYYPIDANNWSTNMAQETKTTAELVQHIKAHAIRNYEKGWDAVVECYSDEEIAKIIGNATTERGAMAKMRAHYLPYKSYADDIKATAF</sequence>